<dbReference type="InterPro" id="IPR051258">
    <property type="entry name" value="Diverse_Substrate_Transporter"/>
</dbReference>
<proteinExistence type="inferred from homology"/>
<feature type="transmembrane region" description="Helical" evidence="7">
    <location>
        <begin position="193"/>
        <end position="209"/>
    </location>
</feature>
<evidence type="ECO:0000313" key="10">
    <source>
        <dbReference type="Proteomes" id="UP000886889"/>
    </source>
</evidence>
<dbReference type="InterPro" id="IPR000620">
    <property type="entry name" value="EamA_dom"/>
</dbReference>
<dbReference type="Proteomes" id="UP000886889">
    <property type="component" value="Unassembled WGS sequence"/>
</dbReference>
<evidence type="ECO:0000256" key="5">
    <source>
        <dbReference type="ARBA" id="ARBA00022989"/>
    </source>
</evidence>
<evidence type="ECO:0000256" key="6">
    <source>
        <dbReference type="ARBA" id="ARBA00023136"/>
    </source>
</evidence>
<gene>
    <name evidence="9" type="ORF">IAC80_09100</name>
</gene>
<keyword evidence="6 7" id="KW-0472">Membrane</keyword>
<organism evidence="9 10">
    <name type="scientific">Candidatus Merdiplasma excrementigallinarum</name>
    <dbReference type="NCBI Taxonomy" id="2840864"/>
    <lineage>
        <taxon>Bacteria</taxon>
        <taxon>Bacillati</taxon>
        <taxon>Bacillota</taxon>
        <taxon>Clostridia</taxon>
        <taxon>Lachnospirales</taxon>
        <taxon>Lachnospiraceae</taxon>
        <taxon>Lachnospiraceae incertae sedis</taxon>
        <taxon>Candidatus Merdiplasma</taxon>
    </lineage>
</organism>
<protein>
    <submittedName>
        <fullName evidence="9">DMT family transporter</fullName>
    </submittedName>
</protein>
<comment type="caution">
    <text evidence="9">The sequence shown here is derived from an EMBL/GenBank/DDBJ whole genome shotgun (WGS) entry which is preliminary data.</text>
</comment>
<feature type="transmembrane region" description="Helical" evidence="7">
    <location>
        <begin position="133"/>
        <end position="150"/>
    </location>
</feature>
<feature type="domain" description="EamA" evidence="8">
    <location>
        <begin position="11"/>
        <end position="149"/>
    </location>
</feature>
<reference evidence="9" key="2">
    <citation type="journal article" date="2021" name="PeerJ">
        <title>Extensive microbial diversity within the chicken gut microbiome revealed by metagenomics and culture.</title>
        <authorList>
            <person name="Gilroy R."/>
            <person name="Ravi A."/>
            <person name="Getino M."/>
            <person name="Pursley I."/>
            <person name="Horton D.L."/>
            <person name="Alikhan N.F."/>
            <person name="Baker D."/>
            <person name="Gharbi K."/>
            <person name="Hall N."/>
            <person name="Watson M."/>
            <person name="Adriaenssens E.M."/>
            <person name="Foster-Nyarko E."/>
            <person name="Jarju S."/>
            <person name="Secka A."/>
            <person name="Antonio M."/>
            <person name="Oren A."/>
            <person name="Chaudhuri R.R."/>
            <person name="La Ragione R."/>
            <person name="Hildebrand F."/>
            <person name="Pallen M.J."/>
        </authorList>
    </citation>
    <scope>NUCLEOTIDE SEQUENCE</scope>
    <source>
        <strain evidence="9">ChiBcec6-7307</strain>
    </source>
</reference>
<evidence type="ECO:0000256" key="2">
    <source>
        <dbReference type="ARBA" id="ARBA00007362"/>
    </source>
</evidence>
<dbReference type="GO" id="GO:0005886">
    <property type="term" value="C:plasma membrane"/>
    <property type="evidence" value="ECO:0007669"/>
    <property type="project" value="UniProtKB-SubCell"/>
</dbReference>
<dbReference type="Pfam" id="PF00892">
    <property type="entry name" value="EamA"/>
    <property type="match status" value="2"/>
</dbReference>
<name>A0A9D1P077_9FIRM</name>
<comment type="similarity">
    <text evidence="2">Belongs to the EamA transporter family.</text>
</comment>
<evidence type="ECO:0000313" key="9">
    <source>
        <dbReference type="EMBL" id="HIV24076.1"/>
    </source>
</evidence>
<evidence type="ECO:0000259" key="8">
    <source>
        <dbReference type="Pfam" id="PF00892"/>
    </source>
</evidence>
<feature type="transmembrane region" description="Helical" evidence="7">
    <location>
        <begin position="221"/>
        <end position="238"/>
    </location>
</feature>
<dbReference type="InterPro" id="IPR037185">
    <property type="entry name" value="EmrE-like"/>
</dbReference>
<sequence>MEGKTEIRSSLMLLAAAVIWGVAFVAQSVGMDYVGPFTFNAARSLLGGIVLIPCIFLLNSREKKTEKKEADKKAERRNLLLGGVSCGICLCIASNLQQIGISYTTVGKAGFITAMYIILVPLLGIFMKKRAGLRVWISVAMAVAGLYLLCMTESFSISIGDAYVMVCALFFAFHILVIDYFSPRTDGVKMSCIQFLVSGVISGILMLVFEDPSLSSVLSAWMPIVYAGVMSCGAGYTLQILGQKKTDPTVASLILSLESVISVLAGWVLLGQSLTGKELLGCGVMFAAIILVQLPAGVFGKAGEKEKTA</sequence>
<dbReference type="SUPFAM" id="SSF103481">
    <property type="entry name" value="Multidrug resistance efflux transporter EmrE"/>
    <property type="match status" value="2"/>
</dbReference>
<accession>A0A9D1P077</accession>
<dbReference type="PANTHER" id="PTHR42920:SF5">
    <property type="entry name" value="EAMA DOMAIN-CONTAINING PROTEIN"/>
    <property type="match status" value="1"/>
</dbReference>
<evidence type="ECO:0000256" key="3">
    <source>
        <dbReference type="ARBA" id="ARBA00022475"/>
    </source>
</evidence>
<feature type="transmembrane region" description="Helical" evidence="7">
    <location>
        <begin position="12"/>
        <end position="31"/>
    </location>
</feature>
<keyword evidence="5 7" id="KW-1133">Transmembrane helix</keyword>
<feature type="transmembrane region" description="Helical" evidence="7">
    <location>
        <begin position="109"/>
        <end position="126"/>
    </location>
</feature>
<dbReference type="AlphaFoldDB" id="A0A9D1P077"/>
<reference evidence="9" key="1">
    <citation type="submission" date="2020-10" db="EMBL/GenBank/DDBJ databases">
        <authorList>
            <person name="Gilroy R."/>
        </authorList>
    </citation>
    <scope>NUCLEOTIDE SEQUENCE</scope>
    <source>
        <strain evidence="9">ChiBcec6-7307</strain>
    </source>
</reference>
<evidence type="ECO:0000256" key="1">
    <source>
        <dbReference type="ARBA" id="ARBA00004651"/>
    </source>
</evidence>
<feature type="transmembrane region" description="Helical" evidence="7">
    <location>
        <begin position="250"/>
        <end position="272"/>
    </location>
</feature>
<evidence type="ECO:0000256" key="7">
    <source>
        <dbReference type="SAM" id="Phobius"/>
    </source>
</evidence>
<dbReference type="EMBL" id="DVOS01000075">
    <property type="protein sequence ID" value="HIV24076.1"/>
    <property type="molecule type" value="Genomic_DNA"/>
</dbReference>
<feature type="transmembrane region" description="Helical" evidence="7">
    <location>
        <begin position="79"/>
        <end position="97"/>
    </location>
</feature>
<evidence type="ECO:0000256" key="4">
    <source>
        <dbReference type="ARBA" id="ARBA00022692"/>
    </source>
</evidence>
<feature type="transmembrane region" description="Helical" evidence="7">
    <location>
        <begin position="162"/>
        <end position="181"/>
    </location>
</feature>
<feature type="domain" description="EamA" evidence="8">
    <location>
        <begin position="159"/>
        <end position="292"/>
    </location>
</feature>
<keyword evidence="4 7" id="KW-0812">Transmembrane</keyword>
<feature type="transmembrane region" description="Helical" evidence="7">
    <location>
        <begin position="37"/>
        <end position="58"/>
    </location>
</feature>
<dbReference type="PANTHER" id="PTHR42920">
    <property type="entry name" value="OS03G0707200 PROTEIN-RELATED"/>
    <property type="match status" value="1"/>
</dbReference>
<dbReference type="Gene3D" id="1.10.3730.20">
    <property type="match status" value="1"/>
</dbReference>
<feature type="transmembrane region" description="Helical" evidence="7">
    <location>
        <begin position="278"/>
        <end position="299"/>
    </location>
</feature>
<keyword evidence="3" id="KW-1003">Cell membrane</keyword>
<comment type="subcellular location">
    <subcellularLocation>
        <location evidence="1">Cell membrane</location>
        <topology evidence="1">Multi-pass membrane protein</topology>
    </subcellularLocation>
</comment>